<dbReference type="OrthoDB" id="6120708at2"/>
<sequence>MAHNIVLDATATAYKLGGMGYKKGRNFEPGFPDPFEIVASLIKWGGETSCIENTFTYKPGLGRTPRNTYFADGYFDQASNEAVLVLWKEVNSNRGDIYGLPRGNEPGVTSGVETQNFDIDKLIPGFPIYFWFRFDDLKMISLEFDHSDRGKGNLVNYIEGFLRSRSDCVVSKFKAITEGNIEYSMKGYSPDGTFEKIVENITPKVYLGIEKSGLVLDELLEKKEDITRLRRIEKFYMTSDAGEKQSFGERYKENHASGKGIFRSLLKSPRKISTVRYKSEISWKPTEDELREIHSNAAEAHANGELENFSAILKDGSSISFLGNAVRNDVEIELQADFKGYINASSLHAALDSSRENLP</sequence>
<name>A0A285VK52_9GAMM</name>
<gene>
    <name evidence="1" type="ORF">SAMN05421509_10313</name>
</gene>
<dbReference type="AlphaFoldDB" id="A0A285VK52"/>
<proteinExistence type="predicted"/>
<evidence type="ECO:0000313" key="2">
    <source>
        <dbReference type="Proteomes" id="UP000219023"/>
    </source>
</evidence>
<evidence type="ECO:0000313" key="1">
    <source>
        <dbReference type="EMBL" id="SOC53918.1"/>
    </source>
</evidence>
<accession>A0A285VK52</accession>
<dbReference type="RefSeq" id="WP_143748572.1">
    <property type="nucleotide sequence ID" value="NZ_OBQJ01000003.1"/>
</dbReference>
<reference evidence="1 2" key="1">
    <citation type="submission" date="2017-08" db="EMBL/GenBank/DDBJ databases">
        <authorList>
            <person name="de Groot N.N."/>
        </authorList>
    </citation>
    <scope>NUCLEOTIDE SEQUENCE [LARGE SCALE GENOMIC DNA]</scope>
    <source>
        <strain evidence="1 2">USBA 855</strain>
    </source>
</reference>
<protein>
    <submittedName>
        <fullName evidence="1">Uncharacterized protein</fullName>
    </submittedName>
</protein>
<dbReference type="EMBL" id="OBQJ01000003">
    <property type="protein sequence ID" value="SOC53918.1"/>
    <property type="molecule type" value="Genomic_DNA"/>
</dbReference>
<organism evidence="1 2">
    <name type="scientific">Chromohalobacter canadensis</name>
    <dbReference type="NCBI Taxonomy" id="141389"/>
    <lineage>
        <taxon>Bacteria</taxon>
        <taxon>Pseudomonadati</taxon>
        <taxon>Pseudomonadota</taxon>
        <taxon>Gammaproteobacteria</taxon>
        <taxon>Oceanospirillales</taxon>
        <taxon>Halomonadaceae</taxon>
        <taxon>Chromohalobacter</taxon>
    </lineage>
</organism>
<dbReference type="Proteomes" id="UP000219023">
    <property type="component" value="Unassembled WGS sequence"/>
</dbReference>